<organism evidence="1 2">
    <name type="scientific">Lasiosphaeris hirsuta</name>
    <dbReference type="NCBI Taxonomy" id="260670"/>
    <lineage>
        <taxon>Eukaryota</taxon>
        <taxon>Fungi</taxon>
        <taxon>Dikarya</taxon>
        <taxon>Ascomycota</taxon>
        <taxon>Pezizomycotina</taxon>
        <taxon>Sordariomycetes</taxon>
        <taxon>Sordariomycetidae</taxon>
        <taxon>Sordariales</taxon>
        <taxon>Lasiosphaeriaceae</taxon>
        <taxon>Lasiosphaeris</taxon>
    </lineage>
</organism>
<name>A0AA40AI14_9PEZI</name>
<protein>
    <submittedName>
        <fullName evidence="1">Uncharacterized protein</fullName>
    </submittedName>
</protein>
<dbReference type="EMBL" id="JAUKUA010000004">
    <property type="protein sequence ID" value="KAK0716228.1"/>
    <property type="molecule type" value="Genomic_DNA"/>
</dbReference>
<accession>A0AA40AI14</accession>
<comment type="caution">
    <text evidence="1">The sequence shown here is derived from an EMBL/GenBank/DDBJ whole genome shotgun (WGS) entry which is preliminary data.</text>
</comment>
<reference evidence="1" key="1">
    <citation type="submission" date="2023-06" db="EMBL/GenBank/DDBJ databases">
        <title>Genome-scale phylogeny and comparative genomics of the fungal order Sordariales.</title>
        <authorList>
            <consortium name="Lawrence Berkeley National Laboratory"/>
            <person name="Hensen N."/>
            <person name="Bonometti L."/>
            <person name="Westerberg I."/>
            <person name="Brannstrom I.O."/>
            <person name="Guillou S."/>
            <person name="Cros-Aarteil S."/>
            <person name="Calhoun S."/>
            <person name="Haridas S."/>
            <person name="Kuo A."/>
            <person name="Mondo S."/>
            <person name="Pangilinan J."/>
            <person name="Riley R."/>
            <person name="Labutti K."/>
            <person name="Andreopoulos B."/>
            <person name="Lipzen A."/>
            <person name="Chen C."/>
            <person name="Yanf M."/>
            <person name="Daum C."/>
            <person name="Ng V."/>
            <person name="Clum A."/>
            <person name="Steindorff A."/>
            <person name="Ohm R."/>
            <person name="Martin F."/>
            <person name="Silar P."/>
            <person name="Natvig D."/>
            <person name="Lalanne C."/>
            <person name="Gautier V."/>
            <person name="Ament-Velasquez S.L."/>
            <person name="Kruys A."/>
            <person name="Hutchinson M.I."/>
            <person name="Powell A.J."/>
            <person name="Barry K."/>
            <person name="Miller A.N."/>
            <person name="Grigoriev I.V."/>
            <person name="Debuchy R."/>
            <person name="Gladieux P."/>
            <person name="Thoren M.H."/>
            <person name="Johannesson H."/>
        </authorList>
    </citation>
    <scope>NUCLEOTIDE SEQUENCE</scope>
    <source>
        <strain evidence="1">SMH4607-1</strain>
    </source>
</reference>
<evidence type="ECO:0000313" key="1">
    <source>
        <dbReference type="EMBL" id="KAK0716228.1"/>
    </source>
</evidence>
<sequence length="158" mass="17578">MTEEAVRGRKDRTLCSARCSLELSANPGLVEPFGPWSLAAMAPARPTAMSHRMSRHVPSHVPPCPAMSPIHVPLPCPAAISRCNVPFSGPRFFCFPDPIGLDRSHHICEAPSLCQGHILSMSHRLSEMRNWGDASVLNINDRRCRSRDNLKKLAWARY</sequence>
<proteinExistence type="predicted"/>
<keyword evidence="2" id="KW-1185">Reference proteome</keyword>
<evidence type="ECO:0000313" key="2">
    <source>
        <dbReference type="Proteomes" id="UP001172102"/>
    </source>
</evidence>
<dbReference type="AlphaFoldDB" id="A0AA40AI14"/>
<gene>
    <name evidence="1" type="ORF">B0H67DRAFT_259746</name>
</gene>
<dbReference type="Proteomes" id="UP001172102">
    <property type="component" value="Unassembled WGS sequence"/>
</dbReference>